<evidence type="ECO:0008006" key="3">
    <source>
        <dbReference type="Google" id="ProtNLM"/>
    </source>
</evidence>
<protein>
    <recommendedName>
        <fullName evidence="3">Uracil-DNA glycosylase-like domain-containing protein</fullName>
    </recommendedName>
</protein>
<sequence length="220" mass="26101">MDIKNLKWQPYVGLNYQKGINGRKVLIVGESHYLGNDENSIEKHNNPLFTQIVINELAINRYYWNTKIFPNFHRALIGNDSFNAELLWSYFSFYNFIQRPMESNKSRPTENDFEIAWQVFFNVAKNLNPDLCIFIGTSSSNFLGYQAEKNNIELKELKWLKKIGNTYPRKAIISLNKKEMELHFIKHTSQYFSWYKWNEHLTNEIPNELEYLKKTVANNG</sequence>
<accession>A0ABX1DEU1</accession>
<dbReference type="EMBL" id="JAAVJS010000034">
    <property type="protein sequence ID" value="NJX16853.1"/>
    <property type="molecule type" value="Genomic_DNA"/>
</dbReference>
<evidence type="ECO:0000313" key="2">
    <source>
        <dbReference type="Proteomes" id="UP000760545"/>
    </source>
</evidence>
<evidence type="ECO:0000313" key="1">
    <source>
        <dbReference type="EMBL" id="NJX16853.1"/>
    </source>
</evidence>
<reference evidence="1 2" key="1">
    <citation type="submission" date="2020-03" db="EMBL/GenBank/DDBJ databases">
        <title>Tamlana sp. nov, isolated from XXX.</title>
        <authorList>
            <person name="Cao W.R."/>
        </authorList>
    </citation>
    <scope>NUCLEOTIDE SEQUENCE [LARGE SCALE GENOMIC DNA]</scope>
    <source>
        <strain evidence="1 2">HST1-43</strain>
    </source>
</reference>
<dbReference type="RefSeq" id="WP_167919824.1">
    <property type="nucleotide sequence ID" value="NZ_JAAVJS010000034.1"/>
</dbReference>
<organism evidence="1 2">
    <name type="scientific">Tamlana crocina</name>
    <dbReference type="NCBI Taxonomy" id="393006"/>
    <lineage>
        <taxon>Bacteria</taxon>
        <taxon>Pseudomonadati</taxon>
        <taxon>Bacteroidota</taxon>
        <taxon>Flavobacteriia</taxon>
        <taxon>Flavobacteriales</taxon>
        <taxon>Flavobacteriaceae</taxon>
        <taxon>Tamlana</taxon>
    </lineage>
</organism>
<comment type="caution">
    <text evidence="1">The sequence shown here is derived from an EMBL/GenBank/DDBJ whole genome shotgun (WGS) entry which is preliminary data.</text>
</comment>
<keyword evidence="2" id="KW-1185">Reference proteome</keyword>
<proteinExistence type="predicted"/>
<dbReference type="Proteomes" id="UP000760545">
    <property type="component" value="Unassembled WGS sequence"/>
</dbReference>
<gene>
    <name evidence="1" type="ORF">HC176_15295</name>
</gene>
<name>A0ABX1DEU1_9FLAO</name>